<evidence type="ECO:0000256" key="3">
    <source>
        <dbReference type="SAM" id="MobiDB-lite"/>
    </source>
</evidence>
<sequence>MEDGLPDLSKIGSRDKLKPRADKEPYWQRLQAGWYVGYRPSKLGSHGTWFARAYDEDLRKYRRKALGRFGSLTGNDVFAAARKEAEAFAELVESGGIQVEKLETVADACRAYLSEKPGSIAEGVFRRHVFGDPLARIKLSKLRRRHLRDWRKRLEDTPALISRSKKGEKRVKVRSAATINRDMVPLRAALWRILPPGAPKTDAAWQEALKPIKGADRRRDLYLDRQERRRLLAELDADIEPFVRALCLLPLRPGALAALNVSNFEKRTRTLTIGSDKNGVPRQISVPESIASFLSEQSKSKLPSAWLFTRSDGIPWSKDMWKGPIKKAVVASELPAQTSAYTLRHSVITDLVRGGLPILTVAQMADTSVAMIERHYGHLVRNDAEEALAQLVL</sequence>
<dbReference type="EMBL" id="CP000157">
    <property type="protein sequence ID" value="ABC62216.1"/>
    <property type="molecule type" value="Genomic_DNA"/>
</dbReference>
<organism evidence="5 6">
    <name type="scientific">Erythrobacter litoralis (strain HTCC2594)</name>
    <dbReference type="NCBI Taxonomy" id="314225"/>
    <lineage>
        <taxon>Bacteria</taxon>
        <taxon>Pseudomonadati</taxon>
        <taxon>Pseudomonadota</taxon>
        <taxon>Alphaproteobacteria</taxon>
        <taxon>Sphingomonadales</taxon>
        <taxon>Erythrobacteraceae</taxon>
        <taxon>Erythrobacter/Porphyrobacter group</taxon>
        <taxon>Erythrobacter</taxon>
    </lineage>
</organism>
<dbReference type="PROSITE" id="PS51898">
    <property type="entry name" value="TYR_RECOMBINASE"/>
    <property type="match status" value="1"/>
</dbReference>
<dbReference type="HOGENOM" id="CLU_052945_0_0_5"/>
<dbReference type="PANTHER" id="PTHR30349:SF88">
    <property type="entry name" value="BLL1584 PROTEIN"/>
    <property type="match status" value="1"/>
</dbReference>
<dbReference type="STRING" id="314225.ELI_00620"/>
<dbReference type="GO" id="GO:0006310">
    <property type="term" value="P:DNA recombination"/>
    <property type="evidence" value="ECO:0007669"/>
    <property type="project" value="UniProtKB-KW"/>
</dbReference>
<keyword evidence="6" id="KW-1185">Reference proteome</keyword>
<feature type="domain" description="Tyr recombinase" evidence="4">
    <location>
        <begin position="218"/>
        <end position="389"/>
    </location>
</feature>
<dbReference type="InterPro" id="IPR011010">
    <property type="entry name" value="DNA_brk_join_enz"/>
</dbReference>
<evidence type="ECO:0000256" key="2">
    <source>
        <dbReference type="ARBA" id="ARBA00023172"/>
    </source>
</evidence>
<dbReference type="GO" id="GO:0015074">
    <property type="term" value="P:DNA integration"/>
    <property type="evidence" value="ECO:0007669"/>
    <property type="project" value="UniProtKB-KW"/>
</dbReference>
<dbReference type="InterPro" id="IPR013762">
    <property type="entry name" value="Integrase-like_cat_sf"/>
</dbReference>
<accession>Q2NDM5</accession>
<dbReference type="AlphaFoldDB" id="Q2NDM5"/>
<gene>
    <name evidence="5" type="ordered locus">ELI_00620</name>
</gene>
<dbReference type="PANTHER" id="PTHR30349">
    <property type="entry name" value="PHAGE INTEGRASE-RELATED"/>
    <property type="match status" value="1"/>
</dbReference>
<name>Q2NDM5_ERYLH</name>
<evidence type="ECO:0000313" key="6">
    <source>
        <dbReference type="Proteomes" id="UP000008808"/>
    </source>
</evidence>
<dbReference type="InterPro" id="IPR050090">
    <property type="entry name" value="Tyrosine_recombinase_XerCD"/>
</dbReference>
<keyword evidence="2" id="KW-0233">DNA recombination</keyword>
<evidence type="ECO:0000256" key="1">
    <source>
        <dbReference type="ARBA" id="ARBA00022908"/>
    </source>
</evidence>
<dbReference type="Pfam" id="PF00589">
    <property type="entry name" value="Phage_integrase"/>
    <property type="match status" value="1"/>
</dbReference>
<protein>
    <submittedName>
        <fullName evidence="5">Phage-related integrase</fullName>
    </submittedName>
</protein>
<dbReference type="eggNOG" id="COG0582">
    <property type="taxonomic scope" value="Bacteria"/>
</dbReference>
<dbReference type="Proteomes" id="UP000008808">
    <property type="component" value="Chromosome"/>
</dbReference>
<dbReference type="Gene3D" id="1.10.443.10">
    <property type="entry name" value="Intergrase catalytic core"/>
    <property type="match status" value="1"/>
</dbReference>
<dbReference type="OrthoDB" id="7465727at2"/>
<dbReference type="GO" id="GO:0003677">
    <property type="term" value="F:DNA binding"/>
    <property type="evidence" value="ECO:0007669"/>
    <property type="project" value="InterPro"/>
</dbReference>
<keyword evidence="1" id="KW-0229">DNA integration</keyword>
<feature type="compositionally biased region" description="Basic and acidic residues" evidence="3">
    <location>
        <begin position="12"/>
        <end position="22"/>
    </location>
</feature>
<reference evidence="6" key="1">
    <citation type="journal article" date="2009" name="J. Bacteriol.">
        <title>Complete genome sequence of Erythrobacter litoralis HTCC2594.</title>
        <authorList>
            <person name="Oh H.M."/>
            <person name="Giovannoni S.J."/>
            <person name="Ferriera S."/>
            <person name="Johnson J."/>
            <person name="Cho J.C."/>
        </authorList>
    </citation>
    <scope>NUCLEOTIDE SEQUENCE [LARGE SCALE GENOMIC DNA]</scope>
    <source>
        <strain evidence="6">HTCC2594</strain>
    </source>
</reference>
<proteinExistence type="predicted"/>
<feature type="region of interest" description="Disordered" evidence="3">
    <location>
        <begin position="1"/>
        <end position="22"/>
    </location>
</feature>
<dbReference type="SUPFAM" id="SSF56349">
    <property type="entry name" value="DNA breaking-rejoining enzymes"/>
    <property type="match status" value="1"/>
</dbReference>
<evidence type="ECO:0000313" key="5">
    <source>
        <dbReference type="EMBL" id="ABC62216.1"/>
    </source>
</evidence>
<dbReference type="InterPro" id="IPR002104">
    <property type="entry name" value="Integrase_catalytic"/>
</dbReference>
<evidence type="ECO:0000259" key="4">
    <source>
        <dbReference type="PROSITE" id="PS51898"/>
    </source>
</evidence>
<dbReference type="KEGG" id="eli:ELI_00620"/>